<name>A0A0F9P5F4_9ZZZZ</name>
<organism evidence="1">
    <name type="scientific">marine sediment metagenome</name>
    <dbReference type="NCBI Taxonomy" id="412755"/>
    <lineage>
        <taxon>unclassified sequences</taxon>
        <taxon>metagenomes</taxon>
        <taxon>ecological metagenomes</taxon>
    </lineage>
</organism>
<evidence type="ECO:0000313" key="1">
    <source>
        <dbReference type="EMBL" id="KKN19662.1"/>
    </source>
</evidence>
<sequence>MARRKSSKGKLSKTKFLRIPTQLARNTSPQATRIKKKLFGATRAKKQTEAAIKKFGAIKRSPPSLKTLI</sequence>
<comment type="caution">
    <text evidence="1">The sequence shown here is derived from an EMBL/GenBank/DDBJ whole genome shotgun (WGS) entry which is preliminary data.</text>
</comment>
<dbReference type="EMBL" id="LAZR01003313">
    <property type="protein sequence ID" value="KKN19662.1"/>
    <property type="molecule type" value="Genomic_DNA"/>
</dbReference>
<reference evidence="1" key="1">
    <citation type="journal article" date="2015" name="Nature">
        <title>Complex archaea that bridge the gap between prokaryotes and eukaryotes.</title>
        <authorList>
            <person name="Spang A."/>
            <person name="Saw J.H."/>
            <person name="Jorgensen S.L."/>
            <person name="Zaremba-Niedzwiedzka K."/>
            <person name="Martijn J."/>
            <person name="Lind A.E."/>
            <person name="van Eijk R."/>
            <person name="Schleper C."/>
            <person name="Guy L."/>
            <person name="Ettema T.J."/>
        </authorList>
    </citation>
    <scope>NUCLEOTIDE SEQUENCE</scope>
</reference>
<protein>
    <submittedName>
        <fullName evidence="1">Uncharacterized protein</fullName>
    </submittedName>
</protein>
<dbReference type="AlphaFoldDB" id="A0A0F9P5F4"/>
<proteinExistence type="predicted"/>
<accession>A0A0F9P5F4</accession>
<gene>
    <name evidence="1" type="ORF">LCGC14_0943490</name>
</gene>